<comment type="caution">
    <text evidence="1">The sequence shown here is derived from an EMBL/GenBank/DDBJ whole genome shotgun (WGS) entry which is preliminary data.</text>
</comment>
<dbReference type="EMBL" id="SZUV01000001">
    <property type="protein sequence ID" value="TQN50257.1"/>
    <property type="molecule type" value="Genomic_DNA"/>
</dbReference>
<gene>
    <name evidence="1" type="ORF">DLNHIDIE_00110</name>
</gene>
<evidence type="ECO:0000313" key="2">
    <source>
        <dbReference type="Proteomes" id="UP000315403"/>
    </source>
</evidence>
<name>A0A543Q1P3_ACITH</name>
<dbReference type="RefSeq" id="WP_142086117.1">
    <property type="nucleotide sequence ID" value="NZ_SZUV01000001.1"/>
</dbReference>
<dbReference type="AlphaFoldDB" id="A0A543Q1P3"/>
<sequence>MSYFKEANAFLRMLKKGEMDRQKAQRHINKILVIAARIELTAGMSGDDSPSDLAPELQDLYYDALTAELEKSNPAHSDTQHVLQKCPTGNVARWLRCPKGHETFGPTTMRQVPCSICGEHLVAS</sequence>
<dbReference type="Proteomes" id="UP000315403">
    <property type="component" value="Unassembled WGS sequence"/>
</dbReference>
<proteinExistence type="predicted"/>
<accession>A0A543Q1P3</accession>
<protein>
    <submittedName>
        <fullName evidence="1">Uncharacterized protein</fullName>
    </submittedName>
</protein>
<reference evidence="1 2" key="1">
    <citation type="submission" date="2019-03" db="EMBL/GenBank/DDBJ databases">
        <title>New insights into Acidothiobacillus thiooxidans sulfur metabolism through coupled gene expression, solution geochemistry, microscopy and spectroscopy analyses.</title>
        <authorList>
            <person name="Camacho D."/>
            <person name="Frazao R."/>
            <person name="Fouillen A."/>
            <person name="Nanci A."/>
            <person name="Lang B.F."/>
            <person name="Apte S.C."/>
            <person name="Baron C."/>
            <person name="Warren L.A."/>
        </authorList>
    </citation>
    <scope>NUCLEOTIDE SEQUENCE [LARGE SCALE GENOMIC DNA]</scope>
    <source>
        <strain evidence="1 2">ATCC 19377</strain>
    </source>
</reference>
<organism evidence="1 2">
    <name type="scientific">Acidithiobacillus thiooxidans ATCC 19377</name>
    <dbReference type="NCBI Taxonomy" id="637390"/>
    <lineage>
        <taxon>Bacteria</taxon>
        <taxon>Pseudomonadati</taxon>
        <taxon>Pseudomonadota</taxon>
        <taxon>Acidithiobacillia</taxon>
        <taxon>Acidithiobacillales</taxon>
        <taxon>Acidithiobacillaceae</taxon>
        <taxon>Acidithiobacillus</taxon>
    </lineage>
</organism>
<evidence type="ECO:0000313" key="1">
    <source>
        <dbReference type="EMBL" id="TQN50257.1"/>
    </source>
</evidence>